<comment type="caution">
    <text evidence="1">The sequence shown here is derived from an EMBL/GenBank/DDBJ whole genome shotgun (WGS) entry which is preliminary data.</text>
</comment>
<dbReference type="Proteomes" id="UP000024635">
    <property type="component" value="Unassembled WGS sequence"/>
</dbReference>
<evidence type="ECO:0000313" key="1">
    <source>
        <dbReference type="EMBL" id="EYB92151.1"/>
    </source>
</evidence>
<name>A0A016SP46_9BILA</name>
<protein>
    <submittedName>
        <fullName evidence="1">Uncharacterized protein</fullName>
    </submittedName>
</protein>
<reference evidence="2" key="1">
    <citation type="journal article" date="2015" name="Nat. Genet.">
        <title>The genome and transcriptome of the zoonotic hookworm Ancylostoma ceylanicum identify infection-specific gene families.</title>
        <authorList>
            <person name="Schwarz E.M."/>
            <person name="Hu Y."/>
            <person name="Antoshechkin I."/>
            <person name="Miller M.M."/>
            <person name="Sternberg P.W."/>
            <person name="Aroian R.V."/>
        </authorList>
    </citation>
    <scope>NUCLEOTIDE SEQUENCE</scope>
    <source>
        <strain evidence="2">HY135</strain>
    </source>
</reference>
<evidence type="ECO:0000313" key="2">
    <source>
        <dbReference type="Proteomes" id="UP000024635"/>
    </source>
</evidence>
<keyword evidence="2" id="KW-1185">Reference proteome</keyword>
<sequence length="90" mass="10456">MQSFTGSTNVSRSQLWIVSYLTRLHLLAFQPYIMLTFICFKNESNSINWKRAKTCLDHDNWRDLPRVGSLPSDKIGETDSMYVRISSPIQ</sequence>
<dbReference type="EMBL" id="JARK01001533">
    <property type="protein sequence ID" value="EYB92151.1"/>
    <property type="molecule type" value="Genomic_DNA"/>
</dbReference>
<accession>A0A016SP46</accession>
<gene>
    <name evidence="1" type="primary">Acey_s0197.g1566</name>
    <name evidence="1" type="ORF">Y032_0197g1566</name>
</gene>
<dbReference type="AlphaFoldDB" id="A0A016SP46"/>
<organism evidence="1 2">
    <name type="scientific">Ancylostoma ceylanicum</name>
    <dbReference type="NCBI Taxonomy" id="53326"/>
    <lineage>
        <taxon>Eukaryota</taxon>
        <taxon>Metazoa</taxon>
        <taxon>Ecdysozoa</taxon>
        <taxon>Nematoda</taxon>
        <taxon>Chromadorea</taxon>
        <taxon>Rhabditida</taxon>
        <taxon>Rhabditina</taxon>
        <taxon>Rhabditomorpha</taxon>
        <taxon>Strongyloidea</taxon>
        <taxon>Ancylostomatidae</taxon>
        <taxon>Ancylostomatinae</taxon>
        <taxon>Ancylostoma</taxon>
    </lineage>
</organism>
<proteinExistence type="predicted"/>